<proteinExistence type="predicted"/>
<organism evidence="2 3">
    <name type="scientific">Actinomadura monticuli</name>
    <dbReference type="NCBI Taxonomy" id="3097367"/>
    <lineage>
        <taxon>Bacteria</taxon>
        <taxon>Bacillati</taxon>
        <taxon>Actinomycetota</taxon>
        <taxon>Actinomycetes</taxon>
        <taxon>Streptosporangiales</taxon>
        <taxon>Thermomonosporaceae</taxon>
        <taxon>Actinomadura</taxon>
    </lineage>
</organism>
<dbReference type="Proteomes" id="UP001569963">
    <property type="component" value="Unassembled WGS sequence"/>
</dbReference>
<feature type="region of interest" description="Disordered" evidence="1">
    <location>
        <begin position="382"/>
        <end position="421"/>
    </location>
</feature>
<evidence type="ECO:0000256" key="1">
    <source>
        <dbReference type="SAM" id="MobiDB-lite"/>
    </source>
</evidence>
<dbReference type="RefSeq" id="WP_371947065.1">
    <property type="nucleotide sequence ID" value="NZ_JAXCEI010000001.1"/>
</dbReference>
<keyword evidence="3" id="KW-1185">Reference proteome</keyword>
<feature type="compositionally biased region" description="Gly residues" evidence="1">
    <location>
        <begin position="382"/>
        <end position="392"/>
    </location>
</feature>
<comment type="caution">
    <text evidence="2">The sequence shown here is derived from an EMBL/GenBank/DDBJ whole genome shotgun (WGS) entry which is preliminary data.</text>
</comment>
<evidence type="ECO:0008006" key="4">
    <source>
        <dbReference type="Google" id="ProtNLM"/>
    </source>
</evidence>
<feature type="compositionally biased region" description="Gly residues" evidence="1">
    <location>
        <begin position="224"/>
        <end position="258"/>
    </location>
</feature>
<feature type="compositionally biased region" description="Acidic residues" evidence="1">
    <location>
        <begin position="403"/>
        <end position="415"/>
    </location>
</feature>
<gene>
    <name evidence="2" type="ORF">SM611_02195</name>
</gene>
<feature type="compositionally biased region" description="Gly residues" evidence="1">
    <location>
        <begin position="311"/>
        <end position="338"/>
    </location>
</feature>
<reference evidence="2 3" key="1">
    <citation type="submission" date="2023-11" db="EMBL/GenBank/DDBJ databases">
        <title>Actinomadura monticuli sp. nov., isolated from volcanic ash.</title>
        <authorList>
            <person name="Lee S.D."/>
            <person name="Yang H."/>
            <person name="Kim I.S."/>
        </authorList>
    </citation>
    <scope>NUCLEOTIDE SEQUENCE [LARGE SCALE GENOMIC DNA]</scope>
    <source>
        <strain evidence="2 3">DLS-62</strain>
    </source>
</reference>
<feature type="compositionally biased region" description="Pro residues" evidence="1">
    <location>
        <begin position="208"/>
        <end position="220"/>
    </location>
</feature>
<evidence type="ECO:0000313" key="2">
    <source>
        <dbReference type="EMBL" id="MFA1537728.1"/>
    </source>
</evidence>
<feature type="compositionally biased region" description="Gly residues" evidence="1">
    <location>
        <begin position="272"/>
        <end position="299"/>
    </location>
</feature>
<accession>A0ABV4Q3S4</accession>
<sequence length="421" mass="40715">MGQEQKIRLDRIQTGDEGTGGFFNKLKVWEDHFDKVKKVVDSMQPAKVDTAATTYGAVAKRMDDSVGLIYNQATRMVEAWGGKDAEKAMDQMNKAYRQAQEIQTKSSTTSQALAAHAKSQRGWQQAYGSGSAMDSWVKDAVNWGERALALNPTTAPAAIGSLIGNNYGAEDAMNAINNGTVDSNNNFPRGIVQDMPQADPRLGETDPITPPGTGKPPGSPKMPGGPGSPGGPGDVPGGPGGPDLPSGPGGPGGPGDIPGGPPGGPGSDIPGGPNGPGLPGGPGGPDLPGGPGGPGGGIPGTDLASLPPGGGPGGGPGLGGGGMPGGGPGLGGGGLGGGPGAGPGGLGGGLGAGPGAFGAGPGAFGKNALAGKGGMAGMGMPMGGAGARGGGDGNEHERSTWLTEDEDVWGGDDDTAPPVIG</sequence>
<dbReference type="EMBL" id="JAXCEI010000001">
    <property type="protein sequence ID" value="MFA1537728.1"/>
    <property type="molecule type" value="Genomic_DNA"/>
</dbReference>
<dbReference type="PRINTS" id="PR01228">
    <property type="entry name" value="EGGSHELL"/>
</dbReference>
<protein>
    <recommendedName>
        <fullName evidence="4">PPE domain-containing protein</fullName>
    </recommendedName>
</protein>
<name>A0ABV4Q3S4_9ACTN</name>
<feature type="region of interest" description="Disordered" evidence="1">
    <location>
        <begin position="180"/>
        <end position="338"/>
    </location>
</feature>
<evidence type="ECO:0000313" key="3">
    <source>
        <dbReference type="Proteomes" id="UP001569963"/>
    </source>
</evidence>